<protein>
    <submittedName>
        <fullName evidence="12">Preprotein translocase subunit YajC</fullName>
    </submittedName>
</protein>
<name>A0ABY7R0T4_9ACTN</name>
<keyword evidence="3" id="KW-0813">Transport</keyword>
<evidence type="ECO:0000256" key="11">
    <source>
        <dbReference type="SAM" id="Phobius"/>
    </source>
</evidence>
<keyword evidence="5 11" id="KW-0812">Transmembrane</keyword>
<keyword evidence="7 11" id="KW-1133">Transmembrane helix</keyword>
<keyword evidence="8" id="KW-0811">Translocation</keyword>
<evidence type="ECO:0000256" key="8">
    <source>
        <dbReference type="ARBA" id="ARBA00023010"/>
    </source>
</evidence>
<evidence type="ECO:0000313" key="12">
    <source>
        <dbReference type="EMBL" id="WCC80851.1"/>
    </source>
</evidence>
<evidence type="ECO:0000256" key="2">
    <source>
        <dbReference type="ARBA" id="ARBA00006742"/>
    </source>
</evidence>
<evidence type="ECO:0000256" key="3">
    <source>
        <dbReference type="ARBA" id="ARBA00022448"/>
    </source>
</evidence>
<keyword evidence="6" id="KW-0653">Protein transport</keyword>
<dbReference type="PANTHER" id="PTHR33909:SF1">
    <property type="entry name" value="SEC TRANSLOCON ACCESSORY COMPLEX SUBUNIT YAJC"/>
    <property type="match status" value="1"/>
</dbReference>
<proteinExistence type="inferred from homology"/>
<comment type="subcellular location">
    <subcellularLocation>
        <location evidence="1">Cell membrane</location>
        <topology evidence="1">Single-pass membrane protein</topology>
    </subcellularLocation>
</comment>
<dbReference type="RefSeq" id="WP_271419030.1">
    <property type="nucleotide sequence ID" value="NZ_CP115668.1"/>
</dbReference>
<accession>A0ABY7R0T4</accession>
<evidence type="ECO:0000256" key="6">
    <source>
        <dbReference type="ARBA" id="ARBA00022927"/>
    </source>
</evidence>
<dbReference type="InterPro" id="IPR003849">
    <property type="entry name" value="Preprotein_translocase_YajC"/>
</dbReference>
<evidence type="ECO:0000256" key="7">
    <source>
        <dbReference type="ARBA" id="ARBA00022989"/>
    </source>
</evidence>
<gene>
    <name evidence="12" type="primary">yajC</name>
    <name evidence="12" type="ORF">O6R08_05180</name>
</gene>
<keyword evidence="9 11" id="KW-0472">Membrane</keyword>
<evidence type="ECO:0000256" key="5">
    <source>
        <dbReference type="ARBA" id="ARBA00022692"/>
    </source>
</evidence>
<dbReference type="Proteomes" id="UP001212097">
    <property type="component" value="Chromosome"/>
</dbReference>
<evidence type="ECO:0000256" key="4">
    <source>
        <dbReference type="ARBA" id="ARBA00022475"/>
    </source>
</evidence>
<feature type="compositionally biased region" description="Low complexity" evidence="10">
    <location>
        <begin position="138"/>
        <end position="160"/>
    </location>
</feature>
<evidence type="ECO:0000313" key="13">
    <source>
        <dbReference type="Proteomes" id="UP001212097"/>
    </source>
</evidence>
<evidence type="ECO:0000256" key="1">
    <source>
        <dbReference type="ARBA" id="ARBA00004162"/>
    </source>
</evidence>
<comment type="similarity">
    <text evidence="2">Belongs to the YajC family.</text>
</comment>
<evidence type="ECO:0000256" key="10">
    <source>
        <dbReference type="SAM" id="MobiDB-lite"/>
    </source>
</evidence>
<keyword evidence="4" id="KW-1003">Cell membrane</keyword>
<reference evidence="12 13" key="1">
    <citation type="submission" date="2023-06" db="EMBL/GenBank/DDBJ databases">
        <title>The Gram-positive Non-spore-bearing Anaerobic Bacilli of Human Feces.</title>
        <authorList>
            <person name="Eggerth A.H."/>
        </authorList>
    </citation>
    <scope>NUCLEOTIDE SEQUENCE [LARGE SCALE GENOMIC DNA]</scope>
    <source>
        <strain evidence="12 13">CBA3108</strain>
    </source>
</reference>
<sequence>MTPVTSTDKELSMPLLASPLGGFIPILILFVVLIGFTVWQGKRQVKKQQEERTQLESSLQEGSRVLLNSGIFVTVTHLGDKQAVVELAPGVEANVLKQAIVRPAGDEEEFAFADDIPAQTSAVSDEEPAADSARDTQSETSATETTESSETSATEPTVAAEADEQTRA</sequence>
<dbReference type="PANTHER" id="PTHR33909">
    <property type="entry name" value="SEC TRANSLOCON ACCESSORY COMPLEX SUBUNIT YAJC"/>
    <property type="match status" value="1"/>
</dbReference>
<dbReference type="EMBL" id="CP115668">
    <property type="protein sequence ID" value="WCC80851.1"/>
    <property type="molecule type" value="Genomic_DNA"/>
</dbReference>
<dbReference type="NCBIfam" id="TIGR00739">
    <property type="entry name" value="yajC"/>
    <property type="match status" value="1"/>
</dbReference>
<evidence type="ECO:0000256" key="9">
    <source>
        <dbReference type="ARBA" id="ARBA00023136"/>
    </source>
</evidence>
<dbReference type="SMART" id="SM01323">
    <property type="entry name" value="YajC"/>
    <property type="match status" value="1"/>
</dbReference>
<feature type="region of interest" description="Disordered" evidence="10">
    <location>
        <begin position="115"/>
        <end position="168"/>
    </location>
</feature>
<feature type="transmembrane region" description="Helical" evidence="11">
    <location>
        <begin position="20"/>
        <end position="39"/>
    </location>
</feature>
<organism evidence="12 13">
    <name type="scientific">Cutibacterium equinum</name>
    <dbReference type="NCBI Taxonomy" id="3016342"/>
    <lineage>
        <taxon>Bacteria</taxon>
        <taxon>Bacillati</taxon>
        <taxon>Actinomycetota</taxon>
        <taxon>Actinomycetes</taxon>
        <taxon>Propionibacteriales</taxon>
        <taxon>Propionibacteriaceae</taxon>
        <taxon>Cutibacterium</taxon>
    </lineage>
</organism>
<keyword evidence="13" id="KW-1185">Reference proteome</keyword>
<dbReference type="Pfam" id="PF02699">
    <property type="entry name" value="YajC"/>
    <property type="match status" value="1"/>
</dbReference>